<evidence type="ECO:0000313" key="9">
    <source>
        <dbReference type="Proteomes" id="UP001596540"/>
    </source>
</evidence>
<dbReference type="InterPro" id="IPR031704">
    <property type="entry name" value="Glyco_hydro_36_N"/>
</dbReference>
<evidence type="ECO:0000256" key="2">
    <source>
        <dbReference type="ARBA" id="ARBA00012755"/>
    </source>
</evidence>
<dbReference type="InterPro" id="IPR013785">
    <property type="entry name" value="Aldolase_TIM"/>
</dbReference>
<dbReference type="Gene3D" id="2.60.40.1180">
    <property type="entry name" value="Golgi alpha-mannosidase II"/>
    <property type="match status" value="1"/>
</dbReference>
<evidence type="ECO:0000259" key="7">
    <source>
        <dbReference type="Pfam" id="PF16875"/>
    </source>
</evidence>
<dbReference type="GO" id="GO:0004557">
    <property type="term" value="F:alpha-galactosidase activity"/>
    <property type="evidence" value="ECO:0007669"/>
    <property type="project" value="UniProtKB-EC"/>
</dbReference>
<dbReference type="PANTHER" id="PTHR43053:SF3">
    <property type="entry name" value="ALPHA-GALACTOSIDASE C-RELATED"/>
    <property type="match status" value="1"/>
</dbReference>
<evidence type="ECO:0000259" key="6">
    <source>
        <dbReference type="Pfam" id="PF16874"/>
    </source>
</evidence>
<dbReference type="PANTHER" id="PTHR43053">
    <property type="entry name" value="GLYCOSIDASE FAMILY 31"/>
    <property type="match status" value="1"/>
</dbReference>
<dbReference type="EC" id="3.2.1.22" evidence="2 5"/>
<evidence type="ECO:0000256" key="3">
    <source>
        <dbReference type="ARBA" id="ARBA00022801"/>
    </source>
</evidence>
<comment type="catalytic activity">
    <reaction evidence="1 5">
        <text>Hydrolysis of terminal, non-reducing alpha-D-galactose residues in alpha-D-galactosides, including galactose oligosaccharides, galactomannans and galactolipids.</text>
        <dbReference type="EC" id="3.2.1.22"/>
    </reaction>
</comment>
<dbReference type="Pfam" id="PF16875">
    <property type="entry name" value="Glyco_hydro_36N"/>
    <property type="match status" value="1"/>
</dbReference>
<dbReference type="Pfam" id="PF02065">
    <property type="entry name" value="Melibiase"/>
    <property type="match status" value="1"/>
</dbReference>
<dbReference type="RefSeq" id="WP_379872347.1">
    <property type="nucleotide sequence ID" value="NZ_JBHTBH010000008.1"/>
</dbReference>
<feature type="domain" description="Glycosyl hydrolase family 36 N-terminal" evidence="7">
    <location>
        <begin position="22"/>
        <end position="274"/>
    </location>
</feature>
<protein>
    <recommendedName>
        <fullName evidence="2 5">Alpha-galactosidase</fullName>
        <ecNumber evidence="2 5">3.2.1.22</ecNumber>
    </recommendedName>
</protein>
<dbReference type="InterPro" id="IPR002252">
    <property type="entry name" value="Glyco_hydro_36"/>
</dbReference>
<evidence type="ECO:0000256" key="5">
    <source>
        <dbReference type="PIRNR" id="PIRNR005536"/>
    </source>
</evidence>
<evidence type="ECO:0000256" key="1">
    <source>
        <dbReference type="ARBA" id="ARBA00001255"/>
    </source>
</evidence>
<evidence type="ECO:0000256" key="4">
    <source>
        <dbReference type="ARBA" id="ARBA00023295"/>
    </source>
</evidence>
<dbReference type="Proteomes" id="UP001596540">
    <property type="component" value="Unassembled WGS sequence"/>
</dbReference>
<comment type="caution">
    <text evidence="8">The sequence shown here is derived from an EMBL/GenBank/DDBJ whole genome shotgun (WGS) entry which is preliminary data.</text>
</comment>
<dbReference type="InterPro" id="IPR031705">
    <property type="entry name" value="Glyco_hydro_36_C"/>
</dbReference>
<sequence>MTPPIVLRAAGTALVIDLTPEGLPSVAHWGADLGPLDGGAARRVVEAGAPPLPHSSVDSPGRLTLLPAEAEGWRGQPGVAGHRDGVVAYPRWRVGSVRVSALDGGSPAEPGGAAGEGGRVVVTAADPGLGLALESEVRMERGGLVRLRHAVTNTGNGDWTLDGLLAVMPLPPEATELLDLTGRWCRERVPQRQPFGYGTRLRASRRGRTGHDAPLLLVAGEAGFGFRHGEVWGVHVAWSGDHAHLAERLPDEAGQAAGILAGGELLRPGEIRLAAGATYRTPWVCYAWSGAGLDGLSARVHAWLRDRPEHPPQPRPLVLNTWEAVYFDHDLDRLRALADVAARVGVERFVLDDGWFTHRRHDRAGLGDWTVDPTVWPDGLHPLFRHVRDLGMQAGLWVEPEMVNPDSDLARAHPDWLLAAPGRTPREWRHQLVLDLGRPEVTEYLLDRLDALVAEYRLDYLKWDHNRDLLEAVHAPTGAAGVHRQTAALYRLLAELRRRHPTLEIESCASGGGRVDLGILAHTDRVWASDTNDALERQAIQRWTGLLLPPELVGSHVGGPVAHTTGRTAPLPFRCATSLFGHAGIEWDITTCTDGELAVLTAWTALYRELRPLLHTGVTVRADLPDPTAWLHGVVAPDRAAAVFCYARLATSPAAYPGRVRLPGLDPERGYRVRPRWELGEPNFGHVEPPAWLRSGETVLSGAALGRAGLQMPVLRPENALLLHVTEA</sequence>
<organism evidence="8 9">
    <name type="scientific">Marinactinospora rubrisoli</name>
    <dbReference type="NCBI Taxonomy" id="2715399"/>
    <lineage>
        <taxon>Bacteria</taxon>
        <taxon>Bacillati</taxon>
        <taxon>Actinomycetota</taxon>
        <taxon>Actinomycetes</taxon>
        <taxon>Streptosporangiales</taxon>
        <taxon>Nocardiopsidaceae</taxon>
        <taxon>Marinactinospora</taxon>
    </lineage>
</organism>
<dbReference type="InterPro" id="IPR038417">
    <property type="entry name" value="Alpga-gal_N_sf"/>
</dbReference>
<dbReference type="SUPFAM" id="SSF51445">
    <property type="entry name" value="(Trans)glycosidases"/>
    <property type="match status" value="1"/>
</dbReference>
<feature type="domain" description="Glycosyl hydrolase family 36 C-terminal" evidence="6">
    <location>
        <begin position="629"/>
        <end position="714"/>
    </location>
</feature>
<gene>
    <name evidence="8" type="ORF">ACFQRF_18390</name>
</gene>
<dbReference type="EMBL" id="JBHTBH010000008">
    <property type="protein sequence ID" value="MFC7329705.1"/>
    <property type="molecule type" value="Genomic_DNA"/>
</dbReference>
<reference evidence="9" key="1">
    <citation type="journal article" date="2019" name="Int. J. Syst. Evol. Microbiol.">
        <title>The Global Catalogue of Microorganisms (GCM) 10K type strain sequencing project: providing services to taxonomists for standard genome sequencing and annotation.</title>
        <authorList>
            <consortium name="The Broad Institute Genomics Platform"/>
            <consortium name="The Broad Institute Genome Sequencing Center for Infectious Disease"/>
            <person name="Wu L."/>
            <person name="Ma J."/>
        </authorList>
    </citation>
    <scope>NUCLEOTIDE SEQUENCE [LARGE SCALE GENOMIC DNA]</scope>
    <source>
        <strain evidence="9">CGMCC 4.7382</strain>
    </source>
</reference>
<name>A0ABW2KK34_9ACTN</name>
<dbReference type="CDD" id="cd14791">
    <property type="entry name" value="GH36"/>
    <property type="match status" value="1"/>
</dbReference>
<dbReference type="InterPro" id="IPR017853">
    <property type="entry name" value="GH"/>
</dbReference>
<dbReference type="Gene3D" id="2.70.98.60">
    <property type="entry name" value="alpha-galactosidase from lactobacil brevis"/>
    <property type="match status" value="1"/>
</dbReference>
<accession>A0ABW2KK34</accession>
<dbReference type="PRINTS" id="PR00743">
    <property type="entry name" value="GLHYDRLASE36"/>
</dbReference>
<dbReference type="InterPro" id="IPR050985">
    <property type="entry name" value="Alpha-glycosidase_related"/>
</dbReference>
<dbReference type="InterPro" id="IPR013780">
    <property type="entry name" value="Glyco_hydro_b"/>
</dbReference>
<comment type="similarity">
    <text evidence="5">Belongs to the glycosyl hydrolase.</text>
</comment>
<proteinExistence type="inferred from homology"/>
<keyword evidence="3 5" id="KW-0378">Hydrolase</keyword>
<dbReference type="PIRSF" id="PIRSF005536">
    <property type="entry name" value="Agal"/>
    <property type="match status" value="1"/>
</dbReference>
<evidence type="ECO:0000313" key="8">
    <source>
        <dbReference type="EMBL" id="MFC7329705.1"/>
    </source>
</evidence>
<dbReference type="Pfam" id="PF16874">
    <property type="entry name" value="Glyco_hydro_36C"/>
    <property type="match status" value="1"/>
</dbReference>
<dbReference type="Gene3D" id="3.20.20.70">
    <property type="entry name" value="Aldolase class I"/>
    <property type="match status" value="1"/>
</dbReference>
<keyword evidence="9" id="KW-1185">Reference proteome</keyword>
<keyword evidence="4 5" id="KW-0326">Glycosidase</keyword>